<protein>
    <submittedName>
        <fullName evidence="3">Uncharacterized protein</fullName>
    </submittedName>
</protein>
<sequence>MIGRCWWQKRAPKAGQILIQTLPLAAALHQVTMNTRRFTASWLIKLQMMSSSESSEGETSTQSQPAYDKFNKMSFVKANVIYDCYESITFDDQNSPKLSDNGKAGIGFQRPENSKPSWLKNKLDKDKAKAGSKSFVPNQPRRNSRKAKSGWTKAQPRDLSGQKMKSKLNRYHSNYAQTLTDTYTGKTAFFTRLPTTMASSLISSSHHIDFDSVFGIDDAGMVQMFESLIATGLKEFLGCPAVFSEAALTEFFANSSVRDGMVVSTIKGKPVEISEEVFATTFELPTEGLTDLSEVPKNLVFDAQSLFSVSQEQAGSFDAVTRDRFLLMTAITFDVKVNWSRLLFDVLKDMVTPGSRQAKGLQQIKVDDKGKEPLKEKDPIKGRPHLEHYSLICADIDLLVKLRAQVIDEVDQFFNSFSLKKLATINVEDIVRVDAQLANLWRVGL</sequence>
<evidence type="ECO:0000313" key="3">
    <source>
        <dbReference type="EMBL" id="KZV24133.1"/>
    </source>
</evidence>
<gene>
    <name evidence="3" type="ORF">F511_40911</name>
</gene>
<keyword evidence="4" id="KW-1185">Reference proteome</keyword>
<dbReference type="Proteomes" id="UP000250235">
    <property type="component" value="Unassembled WGS sequence"/>
</dbReference>
<feature type="region of interest" description="Disordered" evidence="1">
    <location>
        <begin position="101"/>
        <end position="163"/>
    </location>
</feature>
<evidence type="ECO:0000313" key="4">
    <source>
        <dbReference type="Proteomes" id="UP000250235"/>
    </source>
</evidence>
<evidence type="ECO:0000256" key="2">
    <source>
        <dbReference type="SAM" id="SignalP"/>
    </source>
</evidence>
<keyword evidence="2" id="KW-0732">Signal</keyword>
<feature type="chain" id="PRO_5016366727" evidence="2">
    <location>
        <begin position="28"/>
        <end position="445"/>
    </location>
</feature>
<dbReference type="OrthoDB" id="848707at2759"/>
<proteinExistence type="predicted"/>
<reference evidence="3 4" key="1">
    <citation type="journal article" date="2015" name="Proc. Natl. Acad. Sci. U.S.A.">
        <title>The resurrection genome of Boea hygrometrica: A blueprint for survival of dehydration.</title>
        <authorList>
            <person name="Xiao L."/>
            <person name="Yang G."/>
            <person name="Zhang L."/>
            <person name="Yang X."/>
            <person name="Zhao S."/>
            <person name="Ji Z."/>
            <person name="Zhou Q."/>
            <person name="Hu M."/>
            <person name="Wang Y."/>
            <person name="Chen M."/>
            <person name="Xu Y."/>
            <person name="Jin H."/>
            <person name="Xiao X."/>
            <person name="Hu G."/>
            <person name="Bao F."/>
            <person name="Hu Y."/>
            <person name="Wan P."/>
            <person name="Li L."/>
            <person name="Deng X."/>
            <person name="Kuang T."/>
            <person name="Xiang C."/>
            <person name="Zhu J.K."/>
            <person name="Oliver M.J."/>
            <person name="He Y."/>
        </authorList>
    </citation>
    <scope>NUCLEOTIDE SEQUENCE [LARGE SCALE GENOMIC DNA]</scope>
    <source>
        <strain evidence="4">cv. XS01</strain>
    </source>
</reference>
<evidence type="ECO:0000256" key="1">
    <source>
        <dbReference type="SAM" id="MobiDB-lite"/>
    </source>
</evidence>
<feature type="signal peptide" evidence="2">
    <location>
        <begin position="1"/>
        <end position="27"/>
    </location>
</feature>
<dbReference type="AlphaFoldDB" id="A0A2Z7ARP7"/>
<dbReference type="EMBL" id="KV012886">
    <property type="protein sequence ID" value="KZV24133.1"/>
    <property type="molecule type" value="Genomic_DNA"/>
</dbReference>
<accession>A0A2Z7ARP7</accession>
<organism evidence="3 4">
    <name type="scientific">Dorcoceras hygrometricum</name>
    <dbReference type="NCBI Taxonomy" id="472368"/>
    <lineage>
        <taxon>Eukaryota</taxon>
        <taxon>Viridiplantae</taxon>
        <taxon>Streptophyta</taxon>
        <taxon>Embryophyta</taxon>
        <taxon>Tracheophyta</taxon>
        <taxon>Spermatophyta</taxon>
        <taxon>Magnoliopsida</taxon>
        <taxon>eudicotyledons</taxon>
        <taxon>Gunneridae</taxon>
        <taxon>Pentapetalae</taxon>
        <taxon>asterids</taxon>
        <taxon>lamiids</taxon>
        <taxon>Lamiales</taxon>
        <taxon>Gesneriaceae</taxon>
        <taxon>Didymocarpoideae</taxon>
        <taxon>Trichosporeae</taxon>
        <taxon>Loxocarpinae</taxon>
        <taxon>Dorcoceras</taxon>
    </lineage>
</organism>
<name>A0A2Z7ARP7_9LAMI</name>